<dbReference type="AlphaFoldDB" id="A0A699IHP4"/>
<sequence length="468" mass="52685">ESLPKKGNKKLTKNVKKEESDEDSIPKKGKNKEKQLTPKEATHEEYLLSFSSFHARTTPSSLFSAIKNSRVDILRFFTDIGFSSLHNVSIDHLPSKLGWFAVSKFKSYMLIFDLGYKIEVTPSKIHDMLGVPFGGYSLFDLDERESDHEFVRKWVGQFYPLELKKVCVDDIARELIAAQEIDFLLKVNFLTLFTNTMGKADGLKGQISLDVVRQLREDSVISDIDWCGYIYDCLRDSKLLGGTNHYLGPLTFLIELELKDHVVGLLYLHDEWNEAEVQESEGFVGFLESSEKEFVALHKNYVNLFKDPISFEDDGNGDNVGVDDDENGDDDGCNVDNDANDCDGNKDEEDVNEGDKDPNGSNPSFGFSKISLEDFGNDSGTAGKDKAVEGYPTEQGTVVEENEAEEGEIMSTPENFFTQWLEKNVDLVGEVIDTITAEVIQSKSYEIHSESHVIYSESHMIHSETHIS</sequence>
<feature type="non-terminal residue" evidence="2">
    <location>
        <position position="1"/>
    </location>
</feature>
<evidence type="ECO:0000313" key="2">
    <source>
        <dbReference type="EMBL" id="GEZ54989.1"/>
    </source>
</evidence>
<accession>A0A699IHP4</accession>
<dbReference type="EMBL" id="BKCJ010292618">
    <property type="protein sequence ID" value="GEZ54989.1"/>
    <property type="molecule type" value="Genomic_DNA"/>
</dbReference>
<dbReference type="PANTHER" id="PTHR34835">
    <property type="entry name" value="OS07G0283600 PROTEIN-RELATED"/>
    <property type="match status" value="1"/>
</dbReference>
<comment type="caution">
    <text evidence="2">The sequence shown here is derived from an EMBL/GenBank/DDBJ whole genome shotgun (WGS) entry which is preliminary data.</text>
</comment>
<feature type="compositionally biased region" description="Basic residues" evidence="1">
    <location>
        <begin position="1"/>
        <end position="14"/>
    </location>
</feature>
<name>A0A699IHP4_TANCI</name>
<gene>
    <name evidence="2" type="ORF">Tci_526962</name>
</gene>
<feature type="region of interest" description="Disordered" evidence="1">
    <location>
        <begin position="1"/>
        <end position="38"/>
    </location>
</feature>
<reference evidence="2" key="1">
    <citation type="journal article" date="2019" name="Sci. Rep.">
        <title>Draft genome of Tanacetum cinerariifolium, the natural source of mosquito coil.</title>
        <authorList>
            <person name="Yamashiro T."/>
            <person name="Shiraishi A."/>
            <person name="Satake H."/>
            <person name="Nakayama K."/>
        </authorList>
    </citation>
    <scope>NUCLEOTIDE SEQUENCE</scope>
</reference>
<evidence type="ECO:0008006" key="3">
    <source>
        <dbReference type="Google" id="ProtNLM"/>
    </source>
</evidence>
<feature type="compositionally biased region" description="Acidic residues" evidence="1">
    <location>
        <begin position="313"/>
        <end position="352"/>
    </location>
</feature>
<proteinExistence type="predicted"/>
<organism evidence="2">
    <name type="scientific">Tanacetum cinerariifolium</name>
    <name type="common">Dalmatian daisy</name>
    <name type="synonym">Chrysanthemum cinerariifolium</name>
    <dbReference type="NCBI Taxonomy" id="118510"/>
    <lineage>
        <taxon>Eukaryota</taxon>
        <taxon>Viridiplantae</taxon>
        <taxon>Streptophyta</taxon>
        <taxon>Embryophyta</taxon>
        <taxon>Tracheophyta</taxon>
        <taxon>Spermatophyta</taxon>
        <taxon>Magnoliopsida</taxon>
        <taxon>eudicotyledons</taxon>
        <taxon>Gunneridae</taxon>
        <taxon>Pentapetalae</taxon>
        <taxon>asterids</taxon>
        <taxon>campanulids</taxon>
        <taxon>Asterales</taxon>
        <taxon>Asteraceae</taxon>
        <taxon>Asteroideae</taxon>
        <taxon>Anthemideae</taxon>
        <taxon>Anthemidinae</taxon>
        <taxon>Tanacetum</taxon>
    </lineage>
</organism>
<protein>
    <recommendedName>
        <fullName evidence="3">Ulp1 protease family, C-terminal catalytic domain-containing protein</fullName>
    </recommendedName>
</protein>
<dbReference type="PANTHER" id="PTHR34835:SF90">
    <property type="entry name" value="AMINOTRANSFERASE-LIKE PLANT MOBILE DOMAIN-CONTAINING PROTEIN"/>
    <property type="match status" value="1"/>
</dbReference>
<evidence type="ECO:0000256" key="1">
    <source>
        <dbReference type="SAM" id="MobiDB-lite"/>
    </source>
</evidence>
<feature type="region of interest" description="Disordered" evidence="1">
    <location>
        <begin position="313"/>
        <end position="392"/>
    </location>
</feature>